<dbReference type="InterPro" id="IPR041588">
    <property type="entry name" value="Integrase_H2C2"/>
</dbReference>
<dbReference type="Gene3D" id="3.30.70.270">
    <property type="match status" value="2"/>
</dbReference>
<dbReference type="Pfam" id="PF17921">
    <property type="entry name" value="Integrase_H2C2"/>
    <property type="match status" value="1"/>
</dbReference>
<feature type="domain" description="Integrase zinc-binding" evidence="1">
    <location>
        <begin position="308"/>
        <end position="365"/>
    </location>
</feature>
<dbReference type="InterPro" id="IPR012337">
    <property type="entry name" value="RNaseH-like_sf"/>
</dbReference>
<evidence type="ECO:0000313" key="3">
    <source>
        <dbReference type="Proteomes" id="UP000237271"/>
    </source>
</evidence>
<dbReference type="SUPFAM" id="SSF56672">
    <property type="entry name" value="DNA/RNA polymerases"/>
    <property type="match status" value="1"/>
</dbReference>
<dbReference type="InterPro" id="IPR050951">
    <property type="entry name" value="Retrovirus_Pol_polyprotein"/>
</dbReference>
<reference evidence="2 3" key="1">
    <citation type="journal article" date="2017" name="Genome Biol. Evol.">
        <title>Phytophthora megakarya and P. palmivora, closely related causal agents of cacao black pod rot, underwent increases in genome sizes and gene numbers by different mechanisms.</title>
        <authorList>
            <person name="Ali S.S."/>
            <person name="Shao J."/>
            <person name="Lary D.J."/>
            <person name="Kronmiller B."/>
            <person name="Shen D."/>
            <person name="Strem M.D."/>
            <person name="Amoako-Attah I."/>
            <person name="Akrofi A.Y."/>
            <person name="Begoude B.A."/>
            <person name="Ten Hoopen G.M."/>
            <person name="Coulibaly K."/>
            <person name="Kebe B.I."/>
            <person name="Melnick R.L."/>
            <person name="Guiltinan M.J."/>
            <person name="Tyler B.M."/>
            <person name="Meinhardt L.W."/>
            <person name="Bailey B.A."/>
        </authorList>
    </citation>
    <scope>NUCLEOTIDE SEQUENCE [LARGE SCALE GENOMIC DNA]</scope>
    <source>
        <strain evidence="3">sbr112.9</strain>
    </source>
</reference>
<proteinExistence type="predicted"/>
<dbReference type="OrthoDB" id="107409at2759"/>
<dbReference type="EMBL" id="NCKW01005818">
    <property type="protein sequence ID" value="POM72419.1"/>
    <property type="molecule type" value="Genomic_DNA"/>
</dbReference>
<dbReference type="Proteomes" id="UP000237271">
    <property type="component" value="Unassembled WGS sequence"/>
</dbReference>
<dbReference type="InterPro" id="IPR043128">
    <property type="entry name" value="Rev_trsase/Diguanyl_cyclase"/>
</dbReference>
<dbReference type="PANTHER" id="PTHR37984">
    <property type="entry name" value="PROTEIN CBG26694"/>
    <property type="match status" value="1"/>
</dbReference>
<dbReference type="GO" id="GO:0003676">
    <property type="term" value="F:nucleic acid binding"/>
    <property type="evidence" value="ECO:0007669"/>
    <property type="project" value="InterPro"/>
</dbReference>
<name>A0A2P4Y3Z7_9STRA</name>
<dbReference type="InterPro" id="IPR043502">
    <property type="entry name" value="DNA/RNA_pol_sf"/>
</dbReference>
<accession>A0A2P4Y3Z7</accession>
<keyword evidence="3" id="KW-1185">Reference proteome</keyword>
<dbReference type="Gene3D" id="3.30.420.10">
    <property type="entry name" value="Ribonuclease H-like superfamily/Ribonuclease H"/>
    <property type="match status" value="1"/>
</dbReference>
<sequence>MLPSVQTQVDDIFVHSRAEGGPTAMEVHLKHLRRVFEVMRANKLYANIDKCVFAAEEIKVLGCFVSKVGVHADLGKVKAIAAWPIPRSQKDLRKWLGLANYLHNSTLVGSLKEGYLLSLGATAPRRFRQRQRELTASASPGIAGRKQIIQLQAAESSKRNLPVHDKGLLAMKYALVKFRALYDLHGSRVLADSHKLAAPTAADDKVAVILRESCIPRRIQPGQFNVLADVLSCRSDYEQAHVSRGTTNLYDLIRLMYQAVENYTRPVRFLSDGKDAEVDRLDGGHSSIVLSWPKDPRDPPRVVVPNKEDLKYDILLEAHVAPIGGHFGREKTYQAVSQTFWWSRMYKWVAHYVKTCETCQRLKPSGHASASLQSLPVPADCRKSMSLDFVFGPPADDKGNTGILVFVYRLSKMVHLAPVRDKGIGKQTAQLFLDSMFRCHDLSETIVSDRDPRFTGAFWDILF</sequence>
<evidence type="ECO:0000259" key="1">
    <source>
        <dbReference type="Pfam" id="PF17921"/>
    </source>
</evidence>
<organism evidence="2 3">
    <name type="scientific">Phytophthora palmivora</name>
    <dbReference type="NCBI Taxonomy" id="4796"/>
    <lineage>
        <taxon>Eukaryota</taxon>
        <taxon>Sar</taxon>
        <taxon>Stramenopiles</taxon>
        <taxon>Oomycota</taxon>
        <taxon>Peronosporomycetes</taxon>
        <taxon>Peronosporales</taxon>
        <taxon>Peronosporaceae</taxon>
        <taxon>Phytophthora</taxon>
    </lineage>
</organism>
<protein>
    <submittedName>
        <fullName evidence="2">Retroelement</fullName>
    </submittedName>
</protein>
<comment type="caution">
    <text evidence="2">The sequence shown here is derived from an EMBL/GenBank/DDBJ whole genome shotgun (WGS) entry which is preliminary data.</text>
</comment>
<dbReference type="AlphaFoldDB" id="A0A2P4Y3Z7"/>
<dbReference type="SUPFAM" id="SSF53098">
    <property type="entry name" value="Ribonuclease H-like"/>
    <property type="match status" value="1"/>
</dbReference>
<dbReference type="InterPro" id="IPR036397">
    <property type="entry name" value="RNaseH_sf"/>
</dbReference>
<gene>
    <name evidence="2" type="ORF">PHPALM_10865</name>
</gene>
<dbReference type="PANTHER" id="PTHR37984:SF5">
    <property type="entry name" value="PROTEIN NYNRIN-LIKE"/>
    <property type="match status" value="1"/>
</dbReference>
<evidence type="ECO:0000313" key="2">
    <source>
        <dbReference type="EMBL" id="POM72419.1"/>
    </source>
</evidence>
<dbReference type="Gene3D" id="1.10.340.70">
    <property type="match status" value="1"/>
</dbReference>
<dbReference type="FunFam" id="1.10.340.70:FF:000001">
    <property type="entry name" value="Retrovirus-related Pol polyprotein from transposon gypsy-like Protein"/>
    <property type="match status" value="1"/>
</dbReference>